<dbReference type="PANTHER" id="PTHR22550">
    <property type="entry name" value="SPORE GERMINATION PROTEIN"/>
    <property type="match status" value="1"/>
</dbReference>
<evidence type="ECO:0000256" key="2">
    <source>
        <dbReference type="ARBA" id="ARBA00023136"/>
    </source>
</evidence>
<evidence type="ECO:0000313" key="5">
    <source>
        <dbReference type="Proteomes" id="UP000628775"/>
    </source>
</evidence>
<dbReference type="Proteomes" id="UP000628775">
    <property type="component" value="Unassembled WGS sequence"/>
</dbReference>
<accession>A0A8J2YGJ8</accession>
<evidence type="ECO:0000313" key="4">
    <source>
        <dbReference type="EMBL" id="GGE36422.1"/>
    </source>
</evidence>
<dbReference type="GO" id="GO:0016020">
    <property type="term" value="C:membrane"/>
    <property type="evidence" value="ECO:0007669"/>
    <property type="project" value="InterPro"/>
</dbReference>
<evidence type="ECO:0000256" key="3">
    <source>
        <dbReference type="SAM" id="Phobius"/>
    </source>
</evidence>
<dbReference type="InterPro" id="IPR004995">
    <property type="entry name" value="Spore_Ger"/>
</dbReference>
<dbReference type="EMBL" id="BMIR01000005">
    <property type="protein sequence ID" value="GGE36422.1"/>
    <property type="molecule type" value="Genomic_DNA"/>
</dbReference>
<dbReference type="PIRSF" id="PIRSF005690">
    <property type="entry name" value="GerBA"/>
    <property type="match status" value="1"/>
</dbReference>
<dbReference type="InterPro" id="IPR050768">
    <property type="entry name" value="UPF0353/GerABKA_families"/>
</dbReference>
<comment type="similarity">
    <text evidence="1">Belongs to the GerABKA family.</text>
</comment>
<dbReference type="Pfam" id="PF03323">
    <property type="entry name" value="GerA"/>
    <property type="match status" value="1"/>
</dbReference>
<reference evidence="4" key="1">
    <citation type="journal article" date="2014" name="Int. J. Syst. Evol. Microbiol.">
        <title>Complete genome sequence of Corynebacterium casei LMG S-19264T (=DSM 44701T), isolated from a smear-ripened cheese.</title>
        <authorList>
            <consortium name="US DOE Joint Genome Institute (JGI-PGF)"/>
            <person name="Walter F."/>
            <person name="Albersmeier A."/>
            <person name="Kalinowski J."/>
            <person name="Ruckert C."/>
        </authorList>
    </citation>
    <scope>NUCLEOTIDE SEQUENCE</scope>
    <source>
        <strain evidence="4">CGMCC 1.15371</strain>
    </source>
</reference>
<keyword evidence="5" id="KW-1185">Reference proteome</keyword>
<proteinExistence type="inferred from homology"/>
<feature type="transmembrane region" description="Helical" evidence="3">
    <location>
        <begin position="442"/>
        <end position="460"/>
    </location>
</feature>
<sequence>MKLTMDTIKPHSFSLNYVLSLSNAKTELNRNFPVVHIKGNSTNKSDKECITLPKKAKSKQNQNGKKDTISIPEKPTDFELEIFKTLDKNIKNFKKMMDSPADLVCKEIQVGGTSSHCAIVFIDGLSNGQYIAEQVINTILTFDLKSNQINPSPQQILTELQYKVLPTADDISVKASLDEVSLDVLSGNTAIFIDGSDQALVISSKEVNQRSLEEPITEALIRGPRIGFIEDIRTNTTLVRRGIRDPNLRIKSLKLGRRSKSDAAIMYIEGIANTELVKEVVRRLESIDTDDVPETGFIEQWIEDSFLSPFPQVQHTERPDRVRAALIQGRVAILLDNTPFVLIVPVTIGQHFHTPEDYYERWLLSTLVRVLRYVAAFISVFLPGLYVALVSYQPGMIPTALALSIAGSREGVPFPATLEAILMGMTMEILQEAGLRLPKPIGQTVGVVGGLVIGDAAVAAGIVSPIMVIVIALTAIASFALPSYSIAISLRILRFANMFAASLFGIYGLIMVYIMINVHFVNLKSFGVPYSTPYGPLIPKDMKDLVLKVPMTFMKYRPHMFQPGDKKRMGNPKRKGSQ</sequence>
<feature type="transmembrane region" description="Helical" evidence="3">
    <location>
        <begin position="370"/>
        <end position="392"/>
    </location>
</feature>
<feature type="transmembrane region" description="Helical" evidence="3">
    <location>
        <begin position="495"/>
        <end position="516"/>
    </location>
</feature>
<dbReference type="GO" id="GO:0009847">
    <property type="term" value="P:spore germination"/>
    <property type="evidence" value="ECO:0007669"/>
    <property type="project" value="InterPro"/>
</dbReference>
<organism evidence="4 5">
    <name type="scientific">Pullulanibacillus camelliae</name>
    <dbReference type="NCBI Taxonomy" id="1707096"/>
    <lineage>
        <taxon>Bacteria</taxon>
        <taxon>Bacillati</taxon>
        <taxon>Bacillota</taxon>
        <taxon>Bacilli</taxon>
        <taxon>Bacillales</taxon>
        <taxon>Sporolactobacillaceae</taxon>
        <taxon>Pullulanibacillus</taxon>
    </lineage>
</organism>
<dbReference type="AlphaFoldDB" id="A0A8J2YGJ8"/>
<comment type="caution">
    <text evidence="4">The sequence shown here is derived from an EMBL/GenBank/DDBJ whole genome shotgun (WGS) entry which is preliminary data.</text>
</comment>
<keyword evidence="3" id="KW-0812">Transmembrane</keyword>
<feature type="transmembrane region" description="Helical" evidence="3">
    <location>
        <begin position="466"/>
        <end position="488"/>
    </location>
</feature>
<protein>
    <submittedName>
        <fullName evidence="4">Putative membrane protein YndD</fullName>
    </submittedName>
</protein>
<keyword evidence="2 3" id="KW-0472">Membrane</keyword>
<reference evidence="4" key="2">
    <citation type="submission" date="2020-09" db="EMBL/GenBank/DDBJ databases">
        <authorList>
            <person name="Sun Q."/>
            <person name="Zhou Y."/>
        </authorList>
    </citation>
    <scope>NUCLEOTIDE SEQUENCE</scope>
    <source>
        <strain evidence="4">CGMCC 1.15371</strain>
    </source>
</reference>
<evidence type="ECO:0000256" key="1">
    <source>
        <dbReference type="ARBA" id="ARBA00005278"/>
    </source>
</evidence>
<name>A0A8J2YGJ8_9BACL</name>
<gene>
    <name evidence="4" type="primary">yndD</name>
    <name evidence="4" type="ORF">GCM10011391_14020</name>
</gene>
<dbReference type="PANTHER" id="PTHR22550:SF5">
    <property type="entry name" value="LEUCINE ZIPPER PROTEIN 4"/>
    <property type="match status" value="1"/>
</dbReference>
<keyword evidence="3" id="KW-1133">Transmembrane helix</keyword>